<dbReference type="AlphaFoldDB" id="A0A5C5XQK7"/>
<evidence type="ECO:0000313" key="1">
    <source>
        <dbReference type="EMBL" id="TWT64918.1"/>
    </source>
</evidence>
<name>A0A5C5XQK7_9PLAN</name>
<keyword evidence="2" id="KW-1185">Reference proteome</keyword>
<protein>
    <submittedName>
        <fullName evidence="1">Uncharacterized protein</fullName>
    </submittedName>
</protein>
<proteinExistence type="predicted"/>
<evidence type="ECO:0000313" key="2">
    <source>
        <dbReference type="Proteomes" id="UP000317238"/>
    </source>
</evidence>
<accession>A0A5C5XQK7</accession>
<dbReference type="Proteomes" id="UP000317238">
    <property type="component" value="Unassembled WGS sequence"/>
</dbReference>
<comment type="caution">
    <text evidence="1">The sequence shown here is derived from an EMBL/GenBank/DDBJ whole genome shotgun (WGS) entry which is preliminary data.</text>
</comment>
<dbReference type="EMBL" id="SJPL01000005">
    <property type="protein sequence ID" value="TWT64918.1"/>
    <property type="molecule type" value="Genomic_DNA"/>
</dbReference>
<gene>
    <name evidence="1" type="ORF">Pan14r_54880</name>
</gene>
<organism evidence="1 2">
    <name type="scientific">Crateriforma conspicua</name>
    <dbReference type="NCBI Taxonomy" id="2527996"/>
    <lineage>
        <taxon>Bacteria</taxon>
        <taxon>Pseudomonadati</taxon>
        <taxon>Planctomycetota</taxon>
        <taxon>Planctomycetia</taxon>
        <taxon>Planctomycetales</taxon>
        <taxon>Planctomycetaceae</taxon>
        <taxon>Crateriforma</taxon>
    </lineage>
</organism>
<reference evidence="1 2" key="1">
    <citation type="submission" date="2019-02" db="EMBL/GenBank/DDBJ databases">
        <title>Deep-cultivation of Planctomycetes and their phenomic and genomic characterization uncovers novel biology.</title>
        <authorList>
            <person name="Wiegand S."/>
            <person name="Jogler M."/>
            <person name="Boedeker C."/>
            <person name="Pinto D."/>
            <person name="Vollmers J."/>
            <person name="Rivas-Marin E."/>
            <person name="Kohn T."/>
            <person name="Peeters S.H."/>
            <person name="Heuer A."/>
            <person name="Rast P."/>
            <person name="Oberbeckmann S."/>
            <person name="Bunk B."/>
            <person name="Jeske O."/>
            <person name="Meyerdierks A."/>
            <person name="Storesund J.E."/>
            <person name="Kallscheuer N."/>
            <person name="Luecker S."/>
            <person name="Lage O.M."/>
            <person name="Pohl T."/>
            <person name="Merkel B.J."/>
            <person name="Hornburger P."/>
            <person name="Mueller R.-W."/>
            <person name="Bruemmer F."/>
            <person name="Labrenz M."/>
            <person name="Spormann A.M."/>
            <person name="Op Den Camp H."/>
            <person name="Overmann J."/>
            <person name="Amann R."/>
            <person name="Jetten M.S.M."/>
            <person name="Mascher T."/>
            <person name="Medema M.H."/>
            <person name="Devos D.P."/>
            <person name="Kaster A.-K."/>
            <person name="Ovreas L."/>
            <person name="Rohde M."/>
            <person name="Galperin M.Y."/>
            <person name="Jogler C."/>
        </authorList>
    </citation>
    <scope>NUCLEOTIDE SEQUENCE [LARGE SCALE GENOMIC DNA]</scope>
    <source>
        <strain evidence="1 2">Pan14r</strain>
    </source>
</reference>
<sequence length="83" mass="8841">MIVCPHWSHIGRFDVLAMMTNAIGSVSTSATKDQNSDWRTAPVTNSAIQIGIEPAMKEASSFAPCFSSCRVSNSCSIMTTQAG</sequence>